<dbReference type="SUPFAM" id="SSF110857">
    <property type="entry name" value="Gamma-glutamyl cyclotransferase-like"/>
    <property type="match status" value="1"/>
</dbReference>
<keyword evidence="3" id="KW-1185">Reference proteome</keyword>
<dbReference type="GO" id="GO:0003839">
    <property type="term" value="F:gamma-glutamylcyclotransferase activity"/>
    <property type="evidence" value="ECO:0007669"/>
    <property type="project" value="InterPro"/>
</dbReference>
<dbReference type="CDD" id="cd06661">
    <property type="entry name" value="GGCT_like"/>
    <property type="match status" value="1"/>
</dbReference>
<dbReference type="InterPro" id="IPR013024">
    <property type="entry name" value="GGCT-like"/>
</dbReference>
<reference evidence="2 3" key="1">
    <citation type="submission" date="2019-03" db="EMBL/GenBank/DDBJ databases">
        <title>Deep-cultivation of Planctomycetes and their phenomic and genomic characterization uncovers novel biology.</title>
        <authorList>
            <person name="Wiegand S."/>
            <person name="Jogler M."/>
            <person name="Boedeker C."/>
            <person name="Pinto D."/>
            <person name="Vollmers J."/>
            <person name="Rivas-Marin E."/>
            <person name="Kohn T."/>
            <person name="Peeters S.H."/>
            <person name="Heuer A."/>
            <person name="Rast P."/>
            <person name="Oberbeckmann S."/>
            <person name="Bunk B."/>
            <person name="Jeske O."/>
            <person name="Meyerdierks A."/>
            <person name="Storesund J.E."/>
            <person name="Kallscheuer N."/>
            <person name="Luecker S."/>
            <person name="Lage O.M."/>
            <person name="Pohl T."/>
            <person name="Merkel B.J."/>
            <person name="Hornburger P."/>
            <person name="Mueller R.-W."/>
            <person name="Bruemmer F."/>
            <person name="Labrenz M."/>
            <person name="Spormann A.M."/>
            <person name="Op den Camp H."/>
            <person name="Overmann J."/>
            <person name="Amann R."/>
            <person name="Jetten M.S.M."/>
            <person name="Mascher T."/>
            <person name="Medema M.H."/>
            <person name="Devos D.P."/>
            <person name="Kaster A.-K."/>
            <person name="Ovreas L."/>
            <person name="Rohde M."/>
            <person name="Galperin M.Y."/>
            <person name="Jogler C."/>
        </authorList>
    </citation>
    <scope>NUCLEOTIDE SEQUENCE [LARGE SCALE GENOMIC DNA]</scope>
    <source>
        <strain evidence="2 3">Enr10</strain>
    </source>
</reference>
<dbReference type="RefSeq" id="WP_145450842.1">
    <property type="nucleotide sequence ID" value="NZ_CP037421.1"/>
</dbReference>
<dbReference type="InterPro" id="IPR036568">
    <property type="entry name" value="GGCT-like_sf"/>
</dbReference>
<protein>
    <submittedName>
        <fullName evidence="2">AIG2-like family protein</fullName>
    </submittedName>
</protein>
<proteinExistence type="predicted"/>
<dbReference type="PANTHER" id="PTHR12935">
    <property type="entry name" value="GAMMA-GLUTAMYLCYCLOTRANSFERASE"/>
    <property type="match status" value="1"/>
</dbReference>
<dbReference type="Pfam" id="PF13772">
    <property type="entry name" value="AIG2_2"/>
    <property type="match status" value="1"/>
</dbReference>
<gene>
    <name evidence="2" type="ORF">Enr10x_36520</name>
</gene>
<name>A0A518A903_9PLAN</name>
<dbReference type="InterPro" id="IPR017939">
    <property type="entry name" value="G-Glutamylcylcotransferase"/>
</dbReference>
<dbReference type="AlphaFoldDB" id="A0A518A903"/>
<dbReference type="PANTHER" id="PTHR12935:SF0">
    <property type="entry name" value="GAMMA-GLUTAMYLCYCLOTRANSFERASE"/>
    <property type="match status" value="1"/>
</dbReference>
<evidence type="ECO:0000313" key="2">
    <source>
        <dbReference type="EMBL" id="QDT28310.1"/>
    </source>
</evidence>
<sequence length="186" mass="21241">MPELLNYFAYGSNLHPARLQARIGICAMQGVALLENAELRFHKVGIDASGKCDISLQETTAEGVWGAVYQISAAQKQTLDRFESLGQGYQIRELEVLTHTQESVRVFTYQAMTEFIDPGLQPFDWYHELVVEGARFHQFPSDYLERLLQIELLIDSDAERVARARELLRSIEDFRDQAAESESNDR</sequence>
<accession>A0A517Q9K7</accession>
<dbReference type="Proteomes" id="UP000315647">
    <property type="component" value="Chromosome"/>
</dbReference>
<accession>A0A518A903</accession>
<organism evidence="2 3">
    <name type="scientific">Gimesia panareensis</name>
    <dbReference type="NCBI Taxonomy" id="2527978"/>
    <lineage>
        <taxon>Bacteria</taxon>
        <taxon>Pseudomonadati</taxon>
        <taxon>Planctomycetota</taxon>
        <taxon>Planctomycetia</taxon>
        <taxon>Planctomycetales</taxon>
        <taxon>Planctomycetaceae</taxon>
        <taxon>Gimesia</taxon>
    </lineage>
</organism>
<evidence type="ECO:0000256" key="1">
    <source>
        <dbReference type="ARBA" id="ARBA00023239"/>
    </source>
</evidence>
<evidence type="ECO:0000313" key="3">
    <source>
        <dbReference type="Proteomes" id="UP000315647"/>
    </source>
</evidence>
<dbReference type="Gene3D" id="3.10.490.10">
    <property type="entry name" value="Gamma-glutamyl cyclotransferase-like"/>
    <property type="match status" value="1"/>
</dbReference>
<dbReference type="EMBL" id="CP037421">
    <property type="protein sequence ID" value="QDT28310.1"/>
    <property type="molecule type" value="Genomic_DNA"/>
</dbReference>
<keyword evidence="1" id="KW-0456">Lyase</keyword>